<keyword evidence="1 3" id="KW-0378">Hydrolase</keyword>
<dbReference type="Proteomes" id="UP000315949">
    <property type="component" value="Unassembled WGS sequence"/>
</dbReference>
<dbReference type="PANTHER" id="PTHR43540:SF6">
    <property type="entry name" value="ISOCHORISMATASE-LIKE DOMAIN-CONTAINING PROTEIN"/>
    <property type="match status" value="1"/>
</dbReference>
<feature type="domain" description="Isochorismatase-like" evidence="2">
    <location>
        <begin position="9"/>
        <end position="177"/>
    </location>
</feature>
<name>A0A5C5TU47_9GAMM</name>
<dbReference type="AlphaFoldDB" id="A0A5C5TU47"/>
<gene>
    <name evidence="3" type="ORF">FQY79_14000</name>
</gene>
<evidence type="ECO:0000259" key="2">
    <source>
        <dbReference type="Pfam" id="PF00857"/>
    </source>
</evidence>
<dbReference type="InterPro" id="IPR000868">
    <property type="entry name" value="Isochorismatase-like_dom"/>
</dbReference>
<proteinExistence type="predicted"/>
<organism evidence="3 4">
    <name type="scientific">Luteimonas wenzhouensis</name>
    <dbReference type="NCBI Taxonomy" id="2599615"/>
    <lineage>
        <taxon>Bacteria</taxon>
        <taxon>Pseudomonadati</taxon>
        <taxon>Pseudomonadota</taxon>
        <taxon>Gammaproteobacteria</taxon>
        <taxon>Lysobacterales</taxon>
        <taxon>Lysobacteraceae</taxon>
        <taxon>Luteimonas</taxon>
    </lineage>
</organism>
<accession>A0A5C5TU47</accession>
<dbReference type="OrthoDB" id="9807387at2"/>
<sequence length="192" mass="20505">MSADAPAPAALLVIDMINRLDFDGAERMAPGALAAARRIGALRVRFHERAWPVIYANDNFAHWRADFRELVAMTARTEGAPAEIVRHLAPDARDYFVLKPKHSAFLATPLAVLLAKLGVRRLLLTGMALESCVLATAADANAREYELAVVRDAVAGQPAYRQAALRTLAGPGTARVVASRSAIAWAGRPGGG</sequence>
<dbReference type="Gene3D" id="3.40.50.850">
    <property type="entry name" value="Isochorismatase-like"/>
    <property type="match status" value="1"/>
</dbReference>
<dbReference type="RefSeq" id="WP_146313504.1">
    <property type="nucleotide sequence ID" value="NZ_VOHE01000009.1"/>
</dbReference>
<dbReference type="GO" id="GO:0016787">
    <property type="term" value="F:hydrolase activity"/>
    <property type="evidence" value="ECO:0007669"/>
    <property type="project" value="UniProtKB-KW"/>
</dbReference>
<evidence type="ECO:0000256" key="1">
    <source>
        <dbReference type="ARBA" id="ARBA00022801"/>
    </source>
</evidence>
<dbReference type="InterPro" id="IPR050272">
    <property type="entry name" value="Isochorismatase-like_hydrls"/>
</dbReference>
<keyword evidence="4" id="KW-1185">Reference proteome</keyword>
<dbReference type="EMBL" id="VOHE01000009">
    <property type="protein sequence ID" value="TWT17197.1"/>
    <property type="molecule type" value="Genomic_DNA"/>
</dbReference>
<evidence type="ECO:0000313" key="4">
    <source>
        <dbReference type="Proteomes" id="UP000315949"/>
    </source>
</evidence>
<dbReference type="InterPro" id="IPR036380">
    <property type="entry name" value="Isochorismatase-like_sf"/>
</dbReference>
<evidence type="ECO:0000313" key="3">
    <source>
        <dbReference type="EMBL" id="TWT17197.1"/>
    </source>
</evidence>
<dbReference type="Pfam" id="PF00857">
    <property type="entry name" value="Isochorismatase"/>
    <property type="match status" value="1"/>
</dbReference>
<dbReference type="CDD" id="cd00431">
    <property type="entry name" value="cysteine_hydrolases"/>
    <property type="match status" value="1"/>
</dbReference>
<dbReference type="SUPFAM" id="SSF52499">
    <property type="entry name" value="Isochorismatase-like hydrolases"/>
    <property type="match status" value="1"/>
</dbReference>
<comment type="caution">
    <text evidence="3">The sequence shown here is derived from an EMBL/GenBank/DDBJ whole genome shotgun (WGS) entry which is preliminary data.</text>
</comment>
<reference evidence="3 4" key="1">
    <citation type="submission" date="2019-07" db="EMBL/GenBank/DDBJ databases">
        <title>Luteimonas sp. YD-1 nov., isolated from acidic soil.</title>
        <authorList>
            <person name="Zhou J."/>
        </authorList>
    </citation>
    <scope>NUCLEOTIDE SEQUENCE [LARGE SCALE GENOMIC DNA]</scope>
    <source>
        <strain evidence="3 4">YD-1</strain>
    </source>
</reference>
<dbReference type="PANTHER" id="PTHR43540">
    <property type="entry name" value="PEROXYUREIDOACRYLATE/UREIDOACRYLATE AMIDOHYDROLASE-RELATED"/>
    <property type="match status" value="1"/>
</dbReference>
<protein>
    <submittedName>
        <fullName evidence="3">Cysteine hydrolase</fullName>
    </submittedName>
</protein>